<proteinExistence type="inferred from homology"/>
<gene>
    <name evidence="5" type="ORF">CWI69_00640</name>
</gene>
<dbReference type="InterPro" id="IPR007428">
    <property type="entry name" value="MlaA"/>
</dbReference>
<keyword evidence="6" id="KW-1185">Reference proteome</keyword>
<dbReference type="PRINTS" id="PR01805">
    <property type="entry name" value="VACJLIPOPROT"/>
</dbReference>
<accession>A0A432XZ32</accession>
<comment type="similarity">
    <text evidence="1">Belongs to the MlaA family.</text>
</comment>
<dbReference type="Proteomes" id="UP000287198">
    <property type="component" value="Unassembled WGS sequence"/>
</dbReference>
<dbReference type="EMBL" id="PIPW01000001">
    <property type="protein sequence ID" value="RUO53979.1"/>
    <property type="molecule type" value="Genomic_DNA"/>
</dbReference>
<reference evidence="6" key="1">
    <citation type="journal article" date="2018" name="Front. Microbiol.">
        <title>Genome-Based Analysis Reveals the Taxonomy and Diversity of the Family Idiomarinaceae.</title>
        <authorList>
            <person name="Liu Y."/>
            <person name="Lai Q."/>
            <person name="Shao Z."/>
        </authorList>
    </citation>
    <scope>NUCLEOTIDE SEQUENCE [LARGE SCALE GENOMIC DNA]</scope>
    <source>
        <strain evidence="6">BH195</strain>
    </source>
</reference>
<evidence type="ECO:0000256" key="4">
    <source>
        <dbReference type="SAM" id="SignalP"/>
    </source>
</evidence>
<evidence type="ECO:0008006" key="7">
    <source>
        <dbReference type="Google" id="ProtNLM"/>
    </source>
</evidence>
<feature type="signal peptide" evidence="4">
    <location>
        <begin position="1"/>
        <end position="21"/>
    </location>
</feature>
<keyword evidence="2 4" id="KW-0732">Signal</keyword>
<dbReference type="Pfam" id="PF04333">
    <property type="entry name" value="MlaA"/>
    <property type="match status" value="1"/>
</dbReference>
<feature type="compositionally biased region" description="Acidic residues" evidence="3">
    <location>
        <begin position="229"/>
        <end position="249"/>
    </location>
</feature>
<feature type="region of interest" description="Disordered" evidence="3">
    <location>
        <begin position="223"/>
        <end position="249"/>
    </location>
</feature>
<organism evidence="5 6">
    <name type="scientific">Pseudidiomarina halophila</name>
    <dbReference type="NCBI Taxonomy" id="1449799"/>
    <lineage>
        <taxon>Bacteria</taxon>
        <taxon>Pseudomonadati</taxon>
        <taxon>Pseudomonadota</taxon>
        <taxon>Gammaproteobacteria</taxon>
        <taxon>Alteromonadales</taxon>
        <taxon>Idiomarinaceae</taxon>
        <taxon>Pseudidiomarina</taxon>
    </lineage>
</organism>
<dbReference type="OrthoDB" id="9785326at2"/>
<evidence type="ECO:0000256" key="3">
    <source>
        <dbReference type="SAM" id="MobiDB-lite"/>
    </source>
</evidence>
<comment type="caution">
    <text evidence="5">The sequence shown here is derived from an EMBL/GenBank/DDBJ whole genome shotgun (WGS) entry which is preliminary data.</text>
</comment>
<protein>
    <recommendedName>
        <fullName evidence="7">ABC transporter</fullName>
    </recommendedName>
</protein>
<evidence type="ECO:0000256" key="2">
    <source>
        <dbReference type="ARBA" id="ARBA00022729"/>
    </source>
</evidence>
<dbReference type="PANTHER" id="PTHR30035:SF3">
    <property type="entry name" value="INTERMEMBRANE PHOSPHOLIPID TRANSPORT SYSTEM LIPOPROTEIN MLAA"/>
    <property type="match status" value="1"/>
</dbReference>
<evidence type="ECO:0000313" key="5">
    <source>
        <dbReference type="EMBL" id="RUO53979.1"/>
    </source>
</evidence>
<evidence type="ECO:0000313" key="6">
    <source>
        <dbReference type="Proteomes" id="UP000287198"/>
    </source>
</evidence>
<dbReference type="GO" id="GO:0120010">
    <property type="term" value="P:intermembrane phospholipid transfer"/>
    <property type="evidence" value="ECO:0007669"/>
    <property type="project" value="TreeGrafter"/>
</dbReference>
<dbReference type="PROSITE" id="PS51257">
    <property type="entry name" value="PROKAR_LIPOPROTEIN"/>
    <property type="match status" value="1"/>
</dbReference>
<dbReference type="GO" id="GO:0016020">
    <property type="term" value="C:membrane"/>
    <property type="evidence" value="ECO:0007669"/>
    <property type="project" value="InterPro"/>
</dbReference>
<sequence>MKAYLLPAVILVLGLGGCATAPDDSYADPRDPFEEVNRDVWDFNESLDDYVLWPVARTYGKIPQPMRTGLLNAAENLGEPSHLVNNTLQGKFKDAGVSFWRFLINSTVGVLGVFDVATPMGLTAREEGFGETLATWGVGNGPYLMLPALGPTVPVDRGGDVVDGLYFPLDDLNTPLSIARVTIKALEMRLRLQEQEALMENSLDPYSFVREAYFQNWRDKVYDGNPPDDINENDGLEDLGEDFYDQFDD</sequence>
<feature type="chain" id="PRO_5019207624" description="ABC transporter" evidence="4">
    <location>
        <begin position="22"/>
        <end position="249"/>
    </location>
</feature>
<evidence type="ECO:0000256" key="1">
    <source>
        <dbReference type="ARBA" id="ARBA00010634"/>
    </source>
</evidence>
<dbReference type="AlphaFoldDB" id="A0A432XZ32"/>
<name>A0A432XZ32_9GAMM</name>
<dbReference type="RefSeq" id="WP_126760972.1">
    <property type="nucleotide sequence ID" value="NZ_JBHLTZ010000004.1"/>
</dbReference>
<dbReference type="PANTHER" id="PTHR30035">
    <property type="entry name" value="LIPOPROTEIN VACJ-RELATED"/>
    <property type="match status" value="1"/>
</dbReference>